<comment type="caution">
    <text evidence="1">The sequence shown here is derived from an EMBL/GenBank/DDBJ whole genome shotgun (WGS) entry which is preliminary data.</text>
</comment>
<sequence length="145" mass="16917">MKGRYSNFTHGDNNHYGMIMQRNPDAVAADGGYTQRSAFLSSRRKFLLSDAEQVQNQRRHVFQKESNLITPKLLMNTKIQFRYDPEQVLNLQGQANSSIKTIEISKSVEKNNFLRKVDLPFEEIPLVKKSVHHPYFNLNTHRIVR</sequence>
<proteinExistence type="predicted"/>
<dbReference type="AlphaFoldDB" id="A0A8J8NXD7"/>
<accession>A0A8J8NXD7</accession>
<keyword evidence="2" id="KW-1185">Reference proteome</keyword>
<evidence type="ECO:0000313" key="1">
    <source>
        <dbReference type="EMBL" id="TNV82349.1"/>
    </source>
</evidence>
<evidence type="ECO:0000313" key="2">
    <source>
        <dbReference type="Proteomes" id="UP000785679"/>
    </source>
</evidence>
<name>A0A8J8NXD7_HALGN</name>
<gene>
    <name evidence="1" type="ORF">FGO68_gene5530</name>
</gene>
<organism evidence="1 2">
    <name type="scientific">Halteria grandinella</name>
    <dbReference type="NCBI Taxonomy" id="5974"/>
    <lineage>
        <taxon>Eukaryota</taxon>
        <taxon>Sar</taxon>
        <taxon>Alveolata</taxon>
        <taxon>Ciliophora</taxon>
        <taxon>Intramacronucleata</taxon>
        <taxon>Spirotrichea</taxon>
        <taxon>Stichotrichia</taxon>
        <taxon>Sporadotrichida</taxon>
        <taxon>Halteriidae</taxon>
        <taxon>Halteria</taxon>
    </lineage>
</organism>
<dbReference type="Proteomes" id="UP000785679">
    <property type="component" value="Unassembled WGS sequence"/>
</dbReference>
<reference evidence="1" key="1">
    <citation type="submission" date="2019-06" db="EMBL/GenBank/DDBJ databases">
        <authorList>
            <person name="Zheng W."/>
        </authorList>
    </citation>
    <scope>NUCLEOTIDE SEQUENCE</scope>
    <source>
        <strain evidence="1">QDHG01</strain>
    </source>
</reference>
<dbReference type="EMBL" id="RRYP01005064">
    <property type="protein sequence ID" value="TNV82349.1"/>
    <property type="molecule type" value="Genomic_DNA"/>
</dbReference>
<protein>
    <submittedName>
        <fullName evidence="1">Uncharacterized protein</fullName>
    </submittedName>
</protein>